<dbReference type="InterPro" id="IPR036388">
    <property type="entry name" value="WH-like_DNA-bd_sf"/>
</dbReference>
<keyword evidence="2" id="KW-0238">DNA-binding</keyword>
<dbReference type="InterPro" id="IPR000835">
    <property type="entry name" value="HTH_MarR-typ"/>
</dbReference>
<dbReference type="PRINTS" id="PR00598">
    <property type="entry name" value="HTHMARR"/>
</dbReference>
<evidence type="ECO:0000259" key="4">
    <source>
        <dbReference type="PROSITE" id="PS50995"/>
    </source>
</evidence>
<dbReference type="GO" id="GO:0003677">
    <property type="term" value="F:DNA binding"/>
    <property type="evidence" value="ECO:0007669"/>
    <property type="project" value="UniProtKB-KW"/>
</dbReference>
<dbReference type="PROSITE" id="PS01117">
    <property type="entry name" value="HTH_MARR_1"/>
    <property type="match status" value="1"/>
</dbReference>
<keyword evidence="1" id="KW-0805">Transcription regulation</keyword>
<dbReference type="Gene3D" id="1.10.10.10">
    <property type="entry name" value="Winged helix-like DNA-binding domain superfamily/Winged helix DNA-binding domain"/>
    <property type="match status" value="1"/>
</dbReference>
<evidence type="ECO:0000313" key="5">
    <source>
        <dbReference type="EMBL" id="OLU45597.1"/>
    </source>
</evidence>
<dbReference type="PANTHER" id="PTHR42756">
    <property type="entry name" value="TRANSCRIPTIONAL REGULATOR, MARR"/>
    <property type="match status" value="1"/>
</dbReference>
<evidence type="ECO:0000256" key="1">
    <source>
        <dbReference type="ARBA" id="ARBA00023015"/>
    </source>
</evidence>
<dbReference type="GO" id="GO:0003700">
    <property type="term" value="F:DNA-binding transcription factor activity"/>
    <property type="evidence" value="ECO:0007669"/>
    <property type="project" value="InterPro"/>
</dbReference>
<evidence type="ECO:0000256" key="3">
    <source>
        <dbReference type="ARBA" id="ARBA00023163"/>
    </source>
</evidence>
<dbReference type="PANTHER" id="PTHR42756:SF1">
    <property type="entry name" value="TRANSCRIPTIONAL REPRESSOR OF EMRAB OPERON"/>
    <property type="match status" value="1"/>
</dbReference>
<dbReference type="InterPro" id="IPR036390">
    <property type="entry name" value="WH_DNA-bd_sf"/>
</dbReference>
<protein>
    <recommendedName>
        <fullName evidence="4">HTH marR-type domain-containing protein</fullName>
    </recommendedName>
</protein>
<gene>
    <name evidence="5" type="ORF">BO225_08095</name>
</gene>
<dbReference type="OrthoDB" id="2323705at2"/>
<dbReference type="Proteomes" id="UP000186705">
    <property type="component" value="Unassembled WGS sequence"/>
</dbReference>
<accession>A0A1U7NLK1</accession>
<dbReference type="PROSITE" id="PS50995">
    <property type="entry name" value="HTH_MARR_2"/>
    <property type="match status" value="1"/>
</dbReference>
<dbReference type="AlphaFoldDB" id="A0A1U7NLK1"/>
<dbReference type="GeneID" id="78275899"/>
<organism evidence="5 6">
    <name type="scientific">Dubosiella newyorkensis</name>
    <dbReference type="NCBI Taxonomy" id="1862672"/>
    <lineage>
        <taxon>Bacteria</taxon>
        <taxon>Bacillati</taxon>
        <taxon>Bacillota</taxon>
        <taxon>Erysipelotrichia</taxon>
        <taxon>Erysipelotrichales</taxon>
        <taxon>Erysipelotrichaceae</taxon>
        <taxon>Dubosiella</taxon>
    </lineage>
</organism>
<dbReference type="RefSeq" id="WP_076341761.1">
    <property type="nucleotide sequence ID" value="NZ_CAJTMI010000014.1"/>
</dbReference>
<keyword evidence="3" id="KW-0804">Transcription</keyword>
<sequence>MINQEFKYVYDLFRESFYESLCSKELSLPEAFSIDVIELLQEPTILEYANYMHISQSNATYKINQLIAKGYVERVESKTDKRSAHLKVTPKAKRLYRKNDEYIESVMNHIRNSYTYEQVLLLETMLKEIAKEMEREKDHGKTHC</sequence>
<dbReference type="SUPFAM" id="SSF46785">
    <property type="entry name" value="Winged helix' DNA-binding domain"/>
    <property type="match status" value="1"/>
</dbReference>
<proteinExistence type="predicted"/>
<evidence type="ECO:0000256" key="2">
    <source>
        <dbReference type="ARBA" id="ARBA00023125"/>
    </source>
</evidence>
<evidence type="ECO:0000313" key="6">
    <source>
        <dbReference type="Proteomes" id="UP000186705"/>
    </source>
</evidence>
<dbReference type="InterPro" id="IPR023187">
    <property type="entry name" value="Tscrpt_reg_MarR-type_CS"/>
</dbReference>
<dbReference type="EMBL" id="MPKA01000083">
    <property type="protein sequence ID" value="OLU45597.1"/>
    <property type="molecule type" value="Genomic_DNA"/>
</dbReference>
<feature type="domain" description="HTH marR-type" evidence="4">
    <location>
        <begin position="1"/>
        <end position="131"/>
    </location>
</feature>
<dbReference type="STRING" id="1862672.BO225_08095"/>
<name>A0A1U7NLK1_9FIRM</name>
<keyword evidence="6" id="KW-1185">Reference proteome</keyword>
<comment type="caution">
    <text evidence="5">The sequence shown here is derived from an EMBL/GenBank/DDBJ whole genome shotgun (WGS) entry which is preliminary data.</text>
</comment>
<dbReference type="Pfam" id="PF12802">
    <property type="entry name" value="MarR_2"/>
    <property type="match status" value="1"/>
</dbReference>
<reference evidence="5 6" key="1">
    <citation type="submission" date="2016-11" db="EMBL/GenBank/DDBJ databases">
        <title>Description of two novel members of the family Erysipelotrichaceae: Ileibacterium lipovorans gen. nov., sp. nov. and Dubosiella newyorkensis, gen. nov., sp. nov.</title>
        <authorList>
            <person name="Cox L.M."/>
            <person name="Sohn J."/>
            <person name="Tyrrell K.L."/>
            <person name="Citron D.M."/>
            <person name="Lawson P.A."/>
            <person name="Patel N.B."/>
            <person name="Iizumi T."/>
            <person name="Perez-Perez G.I."/>
            <person name="Goldstein E.J."/>
            <person name="Blaser M.J."/>
        </authorList>
    </citation>
    <scope>NUCLEOTIDE SEQUENCE [LARGE SCALE GENOMIC DNA]</scope>
    <source>
        <strain evidence="5 6">NYU-BL-A4</strain>
    </source>
</reference>
<dbReference type="SMART" id="SM00347">
    <property type="entry name" value="HTH_MARR"/>
    <property type="match status" value="1"/>
</dbReference>